<dbReference type="FunFam" id="3.60.15.10:FF:000030">
    <property type="entry name" value="Metallo-beta-lactamase family protein"/>
    <property type="match status" value="1"/>
</dbReference>
<dbReference type="InterPro" id="IPR036866">
    <property type="entry name" value="RibonucZ/Hydroxyglut_hydro"/>
</dbReference>
<dbReference type="KEGG" id="nak:EH165_12620"/>
<dbReference type="GO" id="GO:0046872">
    <property type="term" value="F:metal ion binding"/>
    <property type="evidence" value="ECO:0007669"/>
    <property type="project" value="UniProtKB-KW"/>
</dbReference>
<organism evidence="3 4">
    <name type="scientific">Nakamurella antarctica</name>
    <dbReference type="NCBI Taxonomy" id="1902245"/>
    <lineage>
        <taxon>Bacteria</taxon>
        <taxon>Bacillati</taxon>
        <taxon>Actinomycetota</taxon>
        <taxon>Actinomycetes</taxon>
        <taxon>Nakamurellales</taxon>
        <taxon>Nakamurellaceae</taxon>
        <taxon>Nakamurella</taxon>
    </lineage>
</organism>
<dbReference type="Pfam" id="PF00581">
    <property type="entry name" value="Rhodanese"/>
    <property type="match status" value="2"/>
</dbReference>
<dbReference type="GO" id="GO:0050313">
    <property type="term" value="F:sulfur dioxygenase activity"/>
    <property type="evidence" value="ECO:0007669"/>
    <property type="project" value="InterPro"/>
</dbReference>
<dbReference type="SUPFAM" id="SSF52821">
    <property type="entry name" value="Rhodanese/Cell cycle control phosphatase"/>
    <property type="match status" value="2"/>
</dbReference>
<protein>
    <submittedName>
        <fullName evidence="3">MBL fold metallo-hydrolase</fullName>
    </submittedName>
</protein>
<dbReference type="CDD" id="cd07724">
    <property type="entry name" value="POD-like_MBL-fold"/>
    <property type="match status" value="1"/>
</dbReference>
<dbReference type="InterPro" id="IPR001763">
    <property type="entry name" value="Rhodanese-like_dom"/>
</dbReference>
<dbReference type="EMBL" id="CP034170">
    <property type="protein sequence ID" value="AZI58856.1"/>
    <property type="molecule type" value="Genomic_DNA"/>
</dbReference>
<feature type="domain" description="Rhodanese" evidence="2">
    <location>
        <begin position="268"/>
        <end position="316"/>
    </location>
</feature>
<accession>A0A3G8ZXX7</accession>
<gene>
    <name evidence="3" type="ORF">EH165_12620</name>
</gene>
<sequence>MLFTQYYVECLSQASYLIGDRDSGQAVIVDPRRDIGEYLADAKANGLTIVGMINTHFHADFVSGHLELADATGAWIGYGEAASTDFPVRHLAEGERISLGHVTLKILATPGHTPESISVLVFEHPDNEIAYGVLTGDALFIGDVGRPDLLASIGFTADQLAIQLFHSVQTVLMGLPDAVRVFPAHGAGSSCGKNLSTERQSTIGEQRRLNYACQPMTQDQFVQVVTADQPSAPPYFVYNAILNRSEREHRPLTASPTALEDSSVDDALAAGALVLDTRTPTDFAAGHVIGSINVGADGRMAETVGMVLDPEQRVVLLSPDGQSDDDAMRMARIGFDHVVGYIPDAEAYLERNASRVEPASRLTARQLADLMESVEGLTVVDLRNPGELTDGVLPGALRIPLAELVRRIDEINLAAPVVVYCAGGWRSSVAASVLRSRGAKDVSDLIGGYSAWTLLHANASG</sequence>
<reference evidence="3 4" key="1">
    <citation type="submission" date="2018-11" db="EMBL/GenBank/DDBJ databases">
        <authorList>
            <person name="Da X."/>
        </authorList>
    </citation>
    <scope>NUCLEOTIDE SEQUENCE [LARGE SCALE GENOMIC DNA]</scope>
    <source>
        <strain evidence="3 4">S14-144</strain>
    </source>
</reference>
<dbReference type="SUPFAM" id="SSF56281">
    <property type="entry name" value="Metallo-hydrolase/oxidoreductase"/>
    <property type="match status" value="1"/>
</dbReference>
<dbReference type="InterPro" id="IPR051682">
    <property type="entry name" value="Mito_Persulfide_Diox"/>
</dbReference>
<dbReference type="InterPro" id="IPR001279">
    <property type="entry name" value="Metallo-B-lactamas"/>
</dbReference>
<dbReference type="PANTHER" id="PTHR43084:SF1">
    <property type="entry name" value="PERSULFIDE DIOXYGENASE ETHE1, MITOCHONDRIAL"/>
    <property type="match status" value="1"/>
</dbReference>
<dbReference type="GO" id="GO:0070813">
    <property type="term" value="P:hydrogen sulfide metabolic process"/>
    <property type="evidence" value="ECO:0007669"/>
    <property type="project" value="TreeGrafter"/>
</dbReference>
<dbReference type="Pfam" id="PF00753">
    <property type="entry name" value="Lactamase_B"/>
    <property type="match status" value="1"/>
</dbReference>
<name>A0A3G8ZXX7_9ACTN</name>
<dbReference type="Gene3D" id="3.40.250.10">
    <property type="entry name" value="Rhodanese-like domain"/>
    <property type="match status" value="2"/>
</dbReference>
<dbReference type="GO" id="GO:0006749">
    <property type="term" value="P:glutathione metabolic process"/>
    <property type="evidence" value="ECO:0007669"/>
    <property type="project" value="InterPro"/>
</dbReference>
<reference evidence="3 4" key="2">
    <citation type="submission" date="2018-12" db="EMBL/GenBank/DDBJ databases">
        <title>Nakamurella antarcticus sp. nov., isolated from Antarctica South Shetland Islands soil.</title>
        <authorList>
            <person name="Peng F."/>
        </authorList>
    </citation>
    <scope>NUCLEOTIDE SEQUENCE [LARGE SCALE GENOMIC DNA]</scope>
    <source>
        <strain evidence="3 4">S14-144</strain>
    </source>
</reference>
<feature type="domain" description="Rhodanese" evidence="2">
    <location>
        <begin position="373"/>
        <end position="461"/>
    </location>
</feature>
<keyword evidence="4" id="KW-1185">Reference proteome</keyword>
<dbReference type="Proteomes" id="UP000268084">
    <property type="component" value="Chromosome"/>
</dbReference>
<dbReference type="PROSITE" id="PS50206">
    <property type="entry name" value="RHODANESE_3"/>
    <property type="match status" value="2"/>
</dbReference>
<dbReference type="OrthoDB" id="3196337at2"/>
<evidence type="ECO:0000313" key="4">
    <source>
        <dbReference type="Proteomes" id="UP000268084"/>
    </source>
</evidence>
<dbReference type="SMART" id="SM00849">
    <property type="entry name" value="Lactamase_B"/>
    <property type="match status" value="1"/>
</dbReference>
<dbReference type="SMART" id="SM00450">
    <property type="entry name" value="RHOD"/>
    <property type="match status" value="2"/>
</dbReference>
<dbReference type="RefSeq" id="WP_124799760.1">
    <property type="nucleotide sequence ID" value="NZ_CP034170.1"/>
</dbReference>
<dbReference type="InterPro" id="IPR044528">
    <property type="entry name" value="POD-like_MBL-fold"/>
</dbReference>
<dbReference type="InterPro" id="IPR036873">
    <property type="entry name" value="Rhodanese-like_dom_sf"/>
</dbReference>
<dbReference type="Gene3D" id="3.60.15.10">
    <property type="entry name" value="Ribonuclease Z/Hydroxyacylglutathione hydrolase-like"/>
    <property type="match status" value="1"/>
</dbReference>
<proteinExistence type="predicted"/>
<dbReference type="AlphaFoldDB" id="A0A3G8ZXX7"/>
<keyword evidence="1" id="KW-0479">Metal-binding</keyword>
<keyword evidence="3" id="KW-0378">Hydrolase</keyword>
<dbReference type="CDD" id="cd00158">
    <property type="entry name" value="RHOD"/>
    <property type="match status" value="1"/>
</dbReference>
<dbReference type="GO" id="GO:0016787">
    <property type="term" value="F:hydrolase activity"/>
    <property type="evidence" value="ECO:0007669"/>
    <property type="project" value="UniProtKB-KW"/>
</dbReference>
<evidence type="ECO:0000259" key="2">
    <source>
        <dbReference type="PROSITE" id="PS50206"/>
    </source>
</evidence>
<evidence type="ECO:0000313" key="3">
    <source>
        <dbReference type="EMBL" id="AZI58856.1"/>
    </source>
</evidence>
<evidence type="ECO:0000256" key="1">
    <source>
        <dbReference type="ARBA" id="ARBA00022723"/>
    </source>
</evidence>
<dbReference type="PANTHER" id="PTHR43084">
    <property type="entry name" value="PERSULFIDE DIOXYGENASE ETHE1"/>
    <property type="match status" value="1"/>
</dbReference>